<reference evidence="3" key="2">
    <citation type="submission" date="2009-11" db="EMBL/GenBank/DDBJ databases">
        <title>The Genome Sequence of Allomyces macrogynus strain ATCC 38327.</title>
        <authorList>
            <consortium name="The Broad Institute Genome Sequencing Platform"/>
            <person name="Russ C."/>
            <person name="Cuomo C."/>
            <person name="Shea T."/>
            <person name="Young S.K."/>
            <person name="Zeng Q."/>
            <person name="Koehrsen M."/>
            <person name="Haas B."/>
            <person name="Borodovsky M."/>
            <person name="Guigo R."/>
            <person name="Alvarado L."/>
            <person name="Berlin A."/>
            <person name="Borenstein D."/>
            <person name="Chen Z."/>
            <person name="Engels R."/>
            <person name="Freedman E."/>
            <person name="Gellesch M."/>
            <person name="Goldberg J."/>
            <person name="Griggs A."/>
            <person name="Gujja S."/>
            <person name="Heiman D."/>
            <person name="Hepburn T."/>
            <person name="Howarth C."/>
            <person name="Jen D."/>
            <person name="Larson L."/>
            <person name="Lewis B."/>
            <person name="Mehta T."/>
            <person name="Park D."/>
            <person name="Pearson M."/>
            <person name="Roberts A."/>
            <person name="Saif S."/>
            <person name="Shenoy N."/>
            <person name="Sisk P."/>
            <person name="Stolte C."/>
            <person name="Sykes S."/>
            <person name="Walk T."/>
            <person name="White J."/>
            <person name="Yandava C."/>
            <person name="Burger G."/>
            <person name="Gray M.W."/>
            <person name="Holland P.W.H."/>
            <person name="King N."/>
            <person name="Lang F.B.F."/>
            <person name="Roger A.J."/>
            <person name="Ruiz-Trillo I."/>
            <person name="Lander E."/>
            <person name="Nusbaum C."/>
        </authorList>
    </citation>
    <scope>NUCLEOTIDE SEQUENCE [LARGE SCALE GENOMIC DNA]</scope>
    <source>
        <strain evidence="3">ATCC 38327</strain>
    </source>
</reference>
<gene>
    <name evidence="2" type="ORF">AMAG_05091</name>
</gene>
<organism evidence="2 3">
    <name type="scientific">Allomyces macrogynus (strain ATCC 38327)</name>
    <name type="common">Allomyces javanicus var. macrogynus</name>
    <dbReference type="NCBI Taxonomy" id="578462"/>
    <lineage>
        <taxon>Eukaryota</taxon>
        <taxon>Fungi</taxon>
        <taxon>Fungi incertae sedis</taxon>
        <taxon>Blastocladiomycota</taxon>
        <taxon>Blastocladiomycetes</taxon>
        <taxon>Blastocladiales</taxon>
        <taxon>Blastocladiaceae</taxon>
        <taxon>Allomyces</taxon>
    </lineage>
</organism>
<reference evidence="2 3" key="1">
    <citation type="submission" date="2009-11" db="EMBL/GenBank/DDBJ databases">
        <title>Annotation of Allomyces macrogynus ATCC 38327.</title>
        <authorList>
            <consortium name="The Broad Institute Genome Sequencing Platform"/>
            <person name="Russ C."/>
            <person name="Cuomo C."/>
            <person name="Burger G."/>
            <person name="Gray M.W."/>
            <person name="Holland P.W.H."/>
            <person name="King N."/>
            <person name="Lang F.B.F."/>
            <person name="Roger A.J."/>
            <person name="Ruiz-Trillo I."/>
            <person name="Young S.K."/>
            <person name="Zeng Q."/>
            <person name="Gargeya S."/>
            <person name="Fitzgerald M."/>
            <person name="Haas B."/>
            <person name="Abouelleil A."/>
            <person name="Alvarado L."/>
            <person name="Arachchi H.M."/>
            <person name="Berlin A."/>
            <person name="Chapman S.B."/>
            <person name="Gearin G."/>
            <person name="Goldberg J."/>
            <person name="Griggs A."/>
            <person name="Gujja S."/>
            <person name="Hansen M."/>
            <person name="Heiman D."/>
            <person name="Howarth C."/>
            <person name="Larimer J."/>
            <person name="Lui A."/>
            <person name="MacDonald P.J.P."/>
            <person name="McCowen C."/>
            <person name="Montmayeur A."/>
            <person name="Murphy C."/>
            <person name="Neiman D."/>
            <person name="Pearson M."/>
            <person name="Priest M."/>
            <person name="Roberts A."/>
            <person name="Saif S."/>
            <person name="Shea T."/>
            <person name="Sisk P."/>
            <person name="Stolte C."/>
            <person name="Sykes S."/>
            <person name="Wortman J."/>
            <person name="Nusbaum C."/>
            <person name="Birren B."/>
        </authorList>
    </citation>
    <scope>NUCLEOTIDE SEQUENCE [LARGE SCALE GENOMIC DNA]</scope>
    <source>
        <strain evidence="2 3">ATCC 38327</strain>
    </source>
</reference>
<feature type="compositionally biased region" description="Acidic residues" evidence="1">
    <location>
        <begin position="139"/>
        <end position="152"/>
    </location>
</feature>
<dbReference type="VEuPathDB" id="FungiDB:AMAG_05091"/>
<dbReference type="OrthoDB" id="5584042at2759"/>
<proteinExistence type="predicted"/>
<protein>
    <submittedName>
        <fullName evidence="2">Uncharacterized protein</fullName>
    </submittedName>
</protein>
<dbReference type="EMBL" id="GG745332">
    <property type="protein sequence ID" value="KNE58282.1"/>
    <property type="molecule type" value="Genomic_DNA"/>
</dbReference>
<accession>A0A0L0S6X1</accession>
<evidence type="ECO:0000313" key="3">
    <source>
        <dbReference type="Proteomes" id="UP000054350"/>
    </source>
</evidence>
<keyword evidence="3" id="KW-1185">Reference proteome</keyword>
<name>A0A0L0S6X1_ALLM3</name>
<dbReference type="Proteomes" id="UP000054350">
    <property type="component" value="Unassembled WGS sequence"/>
</dbReference>
<dbReference type="AlphaFoldDB" id="A0A0L0S6X1"/>
<evidence type="ECO:0000313" key="2">
    <source>
        <dbReference type="EMBL" id="KNE58282.1"/>
    </source>
</evidence>
<evidence type="ECO:0000256" key="1">
    <source>
        <dbReference type="SAM" id="MobiDB-lite"/>
    </source>
</evidence>
<sequence length="304" mass="33396">MSRFVSSGLFLGREDHSTTHVQDPPSARRAALAKTHFFSVPVEPSRPYWGFAPPTRPTSPPVLPCDYEDDVPISATTAPPLPPLPRAQPLPQQCMSMLSPPPSPPHSARCESDLVMDEEEVEDADGGANAAAAARAVVDDDPMDLDENDEDVQDRAVRSLPSPSPTDSDIDVDLDDCDDLDDDDDDCDLDDTTTTTCMPQRAPRKTVTFCELPPTVFVCDEYDRTGTAKSARLRYADMAELLAFKSLMKRQHQRVLHVLTDPAWLARGQSTECTACGAHHGVDPGSVFGPEPVPTLEEMERRRW</sequence>
<feature type="region of interest" description="Disordered" evidence="1">
    <location>
        <begin position="137"/>
        <end position="173"/>
    </location>
</feature>